<organism evidence="2 3">
    <name type="scientific">Crateriforma conspicua</name>
    <dbReference type="NCBI Taxonomy" id="2527996"/>
    <lineage>
        <taxon>Bacteria</taxon>
        <taxon>Pseudomonadati</taxon>
        <taxon>Planctomycetota</taxon>
        <taxon>Planctomycetia</taxon>
        <taxon>Planctomycetales</taxon>
        <taxon>Planctomycetaceae</taxon>
        <taxon>Crateriforma</taxon>
    </lineage>
</organism>
<name>A0A5C5YCX9_9PLAN</name>
<proteinExistence type="predicted"/>
<feature type="region of interest" description="Disordered" evidence="1">
    <location>
        <begin position="1"/>
        <end position="29"/>
    </location>
</feature>
<keyword evidence="3" id="KW-1185">Reference proteome</keyword>
<dbReference type="AlphaFoldDB" id="A0A5C5YCX9"/>
<evidence type="ECO:0000256" key="1">
    <source>
        <dbReference type="SAM" id="MobiDB-lite"/>
    </source>
</evidence>
<comment type="caution">
    <text evidence="2">The sequence shown here is derived from an EMBL/GenBank/DDBJ whole genome shotgun (WGS) entry which is preliminary data.</text>
</comment>
<gene>
    <name evidence="2" type="ORF">Pan14r_49530</name>
</gene>
<dbReference type="Proteomes" id="UP000317238">
    <property type="component" value="Unassembled WGS sequence"/>
</dbReference>
<reference evidence="2 3" key="1">
    <citation type="submission" date="2019-02" db="EMBL/GenBank/DDBJ databases">
        <title>Deep-cultivation of Planctomycetes and their phenomic and genomic characterization uncovers novel biology.</title>
        <authorList>
            <person name="Wiegand S."/>
            <person name="Jogler M."/>
            <person name="Boedeker C."/>
            <person name="Pinto D."/>
            <person name="Vollmers J."/>
            <person name="Rivas-Marin E."/>
            <person name="Kohn T."/>
            <person name="Peeters S.H."/>
            <person name="Heuer A."/>
            <person name="Rast P."/>
            <person name="Oberbeckmann S."/>
            <person name="Bunk B."/>
            <person name="Jeske O."/>
            <person name="Meyerdierks A."/>
            <person name="Storesund J.E."/>
            <person name="Kallscheuer N."/>
            <person name="Luecker S."/>
            <person name="Lage O.M."/>
            <person name="Pohl T."/>
            <person name="Merkel B.J."/>
            <person name="Hornburger P."/>
            <person name="Mueller R.-W."/>
            <person name="Bruemmer F."/>
            <person name="Labrenz M."/>
            <person name="Spormann A.M."/>
            <person name="Op Den Camp H."/>
            <person name="Overmann J."/>
            <person name="Amann R."/>
            <person name="Jetten M.S.M."/>
            <person name="Mascher T."/>
            <person name="Medema M.H."/>
            <person name="Devos D.P."/>
            <person name="Kaster A.-K."/>
            <person name="Ovreas L."/>
            <person name="Rohde M."/>
            <person name="Galperin M.Y."/>
            <person name="Jogler C."/>
        </authorList>
    </citation>
    <scope>NUCLEOTIDE SEQUENCE [LARGE SCALE GENOMIC DNA]</scope>
    <source>
        <strain evidence="2 3">Pan14r</strain>
    </source>
</reference>
<accession>A0A5C5YCX9</accession>
<dbReference type="EMBL" id="SJPL01000001">
    <property type="protein sequence ID" value="TWT72633.1"/>
    <property type="molecule type" value="Genomic_DNA"/>
</dbReference>
<evidence type="ECO:0000313" key="2">
    <source>
        <dbReference type="EMBL" id="TWT72633.1"/>
    </source>
</evidence>
<evidence type="ECO:0000313" key="3">
    <source>
        <dbReference type="Proteomes" id="UP000317238"/>
    </source>
</evidence>
<sequence>MLIENYAGTGENKPKWNHKQNSSSQHDAE</sequence>
<protein>
    <submittedName>
        <fullName evidence="2">Uncharacterized protein</fullName>
    </submittedName>
</protein>
<feature type="compositionally biased region" description="Polar residues" evidence="1">
    <location>
        <begin position="19"/>
        <end position="29"/>
    </location>
</feature>